<dbReference type="InterPro" id="IPR001867">
    <property type="entry name" value="OmpR/PhoB-type_DNA-bd"/>
</dbReference>
<dbReference type="GO" id="GO:0006355">
    <property type="term" value="P:regulation of DNA-templated transcription"/>
    <property type="evidence" value="ECO:0007669"/>
    <property type="project" value="InterPro"/>
</dbReference>
<evidence type="ECO:0000259" key="8">
    <source>
        <dbReference type="PROSITE" id="PS50110"/>
    </source>
</evidence>
<evidence type="ECO:0000256" key="1">
    <source>
        <dbReference type="ARBA" id="ARBA00022553"/>
    </source>
</evidence>
<dbReference type="Gene3D" id="1.10.10.10">
    <property type="entry name" value="Winged helix-like DNA-binding domain superfamily/Winged helix DNA-binding domain"/>
    <property type="match status" value="1"/>
</dbReference>
<dbReference type="EMBL" id="MHKI01000006">
    <property type="protein sequence ID" value="OGY87627.1"/>
    <property type="molecule type" value="Genomic_DNA"/>
</dbReference>
<organism evidence="10 11">
    <name type="scientific">Candidatus Kerfeldbacteria bacterium RIFOXYB2_FULL_38_14</name>
    <dbReference type="NCBI Taxonomy" id="1798547"/>
    <lineage>
        <taxon>Bacteria</taxon>
        <taxon>Candidatus Kerfeldiibacteriota</taxon>
    </lineage>
</organism>
<evidence type="ECO:0000259" key="9">
    <source>
        <dbReference type="PROSITE" id="PS51755"/>
    </source>
</evidence>
<dbReference type="InterPro" id="IPR001789">
    <property type="entry name" value="Sig_transdc_resp-reg_receiver"/>
</dbReference>
<evidence type="ECO:0008006" key="12">
    <source>
        <dbReference type="Google" id="ProtNLM"/>
    </source>
</evidence>
<dbReference type="Pfam" id="PF00486">
    <property type="entry name" value="Trans_reg_C"/>
    <property type="match status" value="1"/>
</dbReference>
<name>A0A1G2BHD6_9BACT</name>
<proteinExistence type="predicted"/>
<keyword evidence="2" id="KW-0902">Two-component regulatory system</keyword>
<dbReference type="FunFam" id="3.40.50.2300:FF:000001">
    <property type="entry name" value="DNA-binding response regulator PhoB"/>
    <property type="match status" value="1"/>
</dbReference>
<dbReference type="PANTHER" id="PTHR48111:SF22">
    <property type="entry name" value="REGULATOR OF RPOS"/>
    <property type="match status" value="1"/>
</dbReference>
<dbReference type="Proteomes" id="UP000176420">
    <property type="component" value="Unassembled WGS sequence"/>
</dbReference>
<dbReference type="SMART" id="SM00862">
    <property type="entry name" value="Trans_reg_C"/>
    <property type="match status" value="1"/>
</dbReference>
<feature type="domain" description="OmpR/PhoB-type" evidence="9">
    <location>
        <begin position="124"/>
        <end position="223"/>
    </location>
</feature>
<dbReference type="InterPro" id="IPR039420">
    <property type="entry name" value="WalR-like"/>
</dbReference>
<dbReference type="CDD" id="cd17624">
    <property type="entry name" value="REC_OmpR_PmrA-like"/>
    <property type="match status" value="1"/>
</dbReference>
<dbReference type="InterPro" id="IPR036388">
    <property type="entry name" value="WH-like_DNA-bd_sf"/>
</dbReference>
<evidence type="ECO:0000256" key="5">
    <source>
        <dbReference type="ARBA" id="ARBA00023163"/>
    </source>
</evidence>
<accession>A0A1G2BHD6</accession>
<feature type="modified residue" description="4-aspartylphosphate" evidence="6">
    <location>
        <position position="51"/>
    </location>
</feature>
<feature type="domain" description="Response regulatory" evidence="8">
    <location>
        <begin position="2"/>
        <end position="116"/>
    </location>
</feature>
<comment type="caution">
    <text evidence="10">The sequence shown here is derived from an EMBL/GenBank/DDBJ whole genome shotgun (WGS) entry which is preliminary data.</text>
</comment>
<dbReference type="InterPro" id="IPR011006">
    <property type="entry name" value="CheY-like_superfamily"/>
</dbReference>
<keyword evidence="5" id="KW-0804">Transcription</keyword>
<dbReference type="GO" id="GO:0000976">
    <property type="term" value="F:transcription cis-regulatory region binding"/>
    <property type="evidence" value="ECO:0007669"/>
    <property type="project" value="TreeGrafter"/>
</dbReference>
<dbReference type="SMART" id="SM00448">
    <property type="entry name" value="REC"/>
    <property type="match status" value="1"/>
</dbReference>
<dbReference type="Pfam" id="PF00072">
    <property type="entry name" value="Response_reg"/>
    <property type="match status" value="1"/>
</dbReference>
<dbReference type="AlphaFoldDB" id="A0A1G2BHD6"/>
<dbReference type="SUPFAM" id="SSF52172">
    <property type="entry name" value="CheY-like"/>
    <property type="match status" value="1"/>
</dbReference>
<dbReference type="GO" id="GO:0005829">
    <property type="term" value="C:cytosol"/>
    <property type="evidence" value="ECO:0007669"/>
    <property type="project" value="TreeGrafter"/>
</dbReference>
<evidence type="ECO:0000256" key="4">
    <source>
        <dbReference type="ARBA" id="ARBA00023125"/>
    </source>
</evidence>
<keyword evidence="3" id="KW-0805">Transcription regulation</keyword>
<keyword evidence="1 6" id="KW-0597">Phosphoprotein</keyword>
<dbReference type="GO" id="GO:0000156">
    <property type="term" value="F:phosphorelay response regulator activity"/>
    <property type="evidence" value="ECO:0007669"/>
    <property type="project" value="TreeGrafter"/>
</dbReference>
<evidence type="ECO:0000256" key="2">
    <source>
        <dbReference type="ARBA" id="ARBA00023012"/>
    </source>
</evidence>
<reference evidence="10 11" key="1">
    <citation type="journal article" date="2016" name="Nat. Commun.">
        <title>Thousands of microbial genomes shed light on interconnected biogeochemical processes in an aquifer system.</title>
        <authorList>
            <person name="Anantharaman K."/>
            <person name="Brown C.T."/>
            <person name="Hug L.A."/>
            <person name="Sharon I."/>
            <person name="Castelle C.J."/>
            <person name="Probst A.J."/>
            <person name="Thomas B.C."/>
            <person name="Singh A."/>
            <person name="Wilkins M.J."/>
            <person name="Karaoz U."/>
            <person name="Brodie E.L."/>
            <person name="Williams K.H."/>
            <person name="Hubbard S.S."/>
            <person name="Banfield J.F."/>
        </authorList>
    </citation>
    <scope>NUCLEOTIDE SEQUENCE [LARGE SCALE GENOMIC DNA]</scope>
</reference>
<dbReference type="PROSITE" id="PS51755">
    <property type="entry name" value="OMPR_PHOB"/>
    <property type="match status" value="1"/>
</dbReference>
<dbReference type="CDD" id="cd00383">
    <property type="entry name" value="trans_reg_C"/>
    <property type="match status" value="1"/>
</dbReference>
<dbReference type="PROSITE" id="PS50110">
    <property type="entry name" value="RESPONSE_REGULATORY"/>
    <property type="match status" value="1"/>
</dbReference>
<evidence type="ECO:0000313" key="10">
    <source>
        <dbReference type="EMBL" id="OGY87627.1"/>
    </source>
</evidence>
<keyword evidence="4 7" id="KW-0238">DNA-binding</keyword>
<feature type="DNA-binding region" description="OmpR/PhoB-type" evidence="7">
    <location>
        <begin position="124"/>
        <end position="223"/>
    </location>
</feature>
<protein>
    <recommendedName>
        <fullName evidence="12">DNA-binding response regulator</fullName>
    </recommendedName>
</protein>
<dbReference type="GO" id="GO:0032993">
    <property type="term" value="C:protein-DNA complex"/>
    <property type="evidence" value="ECO:0007669"/>
    <property type="project" value="TreeGrafter"/>
</dbReference>
<evidence type="ECO:0000313" key="11">
    <source>
        <dbReference type="Proteomes" id="UP000176420"/>
    </source>
</evidence>
<dbReference type="Gene3D" id="3.40.50.2300">
    <property type="match status" value="1"/>
</dbReference>
<evidence type="ECO:0000256" key="3">
    <source>
        <dbReference type="ARBA" id="ARBA00023015"/>
    </source>
</evidence>
<sequence>MKILIVEDEVGIGKPLQKSLERHGFAVDYAQTGKEALKLAHIYQYDCILLDINLPEIDGLTVVQQLREEANTTPIIMLTARTQLYNKLEGFGVGADDYITKPFHLEEVIARIHAVIKRTCANKNTSLQFGGYELFPEKNIVVSHAKNDKKIILTSKEAAILEYLIRNNDRIVSTEEIIEHVWDREVNSFTDSVKTHIKTLRQKIDPKKIIINTIRGKGYQIQL</sequence>
<dbReference type="PANTHER" id="PTHR48111">
    <property type="entry name" value="REGULATOR OF RPOS"/>
    <property type="match status" value="1"/>
</dbReference>
<evidence type="ECO:0000256" key="6">
    <source>
        <dbReference type="PROSITE-ProRule" id="PRU00169"/>
    </source>
</evidence>
<dbReference type="Gene3D" id="6.10.250.690">
    <property type="match status" value="1"/>
</dbReference>
<gene>
    <name evidence="10" type="ORF">A2319_04220</name>
</gene>
<evidence type="ECO:0000256" key="7">
    <source>
        <dbReference type="PROSITE-ProRule" id="PRU01091"/>
    </source>
</evidence>